<reference evidence="3" key="1">
    <citation type="submission" date="2022-10" db="EMBL/GenBank/DDBJ databases">
        <authorList>
            <person name="Chen Y."/>
            <person name="Dougan E. K."/>
            <person name="Chan C."/>
            <person name="Rhodes N."/>
            <person name="Thang M."/>
        </authorList>
    </citation>
    <scope>NUCLEOTIDE SEQUENCE</scope>
</reference>
<feature type="transmembrane region" description="Helical" evidence="1">
    <location>
        <begin position="587"/>
        <end position="606"/>
    </location>
</feature>
<organism evidence="3">
    <name type="scientific">Cladocopium goreaui</name>
    <dbReference type="NCBI Taxonomy" id="2562237"/>
    <lineage>
        <taxon>Eukaryota</taxon>
        <taxon>Sar</taxon>
        <taxon>Alveolata</taxon>
        <taxon>Dinophyceae</taxon>
        <taxon>Suessiales</taxon>
        <taxon>Symbiodiniaceae</taxon>
        <taxon>Cladocopium</taxon>
    </lineage>
</organism>
<name>A0A9P1BY29_9DINO</name>
<dbReference type="InterPro" id="IPR014710">
    <property type="entry name" value="RmlC-like_jellyroll"/>
</dbReference>
<dbReference type="EMBL" id="CAMXCT020000646">
    <property type="protein sequence ID" value="CAL1134959.1"/>
    <property type="molecule type" value="Genomic_DNA"/>
</dbReference>
<dbReference type="InterPro" id="IPR000595">
    <property type="entry name" value="cNMP-bd_dom"/>
</dbReference>
<accession>A0A9P1BY29</accession>
<protein>
    <submittedName>
        <fullName evidence="4">Cyclic nucleotide-binding domain-containing protein</fullName>
    </submittedName>
</protein>
<feature type="transmembrane region" description="Helical" evidence="1">
    <location>
        <begin position="263"/>
        <end position="287"/>
    </location>
</feature>
<dbReference type="SUPFAM" id="SSF51206">
    <property type="entry name" value="cAMP-binding domain-like"/>
    <property type="match status" value="1"/>
</dbReference>
<dbReference type="OrthoDB" id="448244at2759"/>
<dbReference type="Pfam" id="PF00027">
    <property type="entry name" value="cNMP_binding"/>
    <property type="match status" value="1"/>
</dbReference>
<sequence length="900" mass="97488">MALDLDEAQCRNALYKLPCEQRMAAAERHPHWAQMTWQEKLRAAKGAVAASPSDHQPPIESAQSMPELSVRRRVTAVTPPDALAEQRSLEARVASHRSHALHNAPLAVLGAAGAMLATAQHAGPNAAQQEWLKLIFETSDGLKVAMGHHREELLRAVIRAMRLQPVQANETIIQQGQPAGQRMYIVAEGIFDVLVQRSDGRSVAVCQQGPGSVFDSAWLTNGGATRVAPPSATVIARSRGQLWILEKRVWEQALRAPVESKSIGLVGGVMLLINNLAGPTIVSMPALAQEAGWFSLFLVQAVVAGFSSLCGLMLIEAMRCIPGNHHFEQTIEFTNLASFYLPHQLYVGTMICYHINSILNLMSLIIQSGQVMDYIMLNVYGCAPGLQLGLRAAYVCGTQTDSVTPFGDRLVLSSSMLAVALICAPFAVKNLDDNVILQYLAVIGLVVMAAIWIALLLLEPAFPRNALPSVTTSQSSLIGTVLFNFAFTSALPSWVNEKKSDVPVGVTFWTTMSFVVVLYSLVGIIGGMAYSPFYDTNENLFSKLNASGSRIGQITVAAYPMLQNVTSIPVLAILIRCNLIQGGVPSSAATFIAVALPWLMSIPFYTGSGFDTIAELGGLATSSVINFMIPLMMYVVAVGRKKEREELLSQSLPDEKDAAWPRVGISAAAMSWQQVATRIYRAHFSYDPVADPFGGAAEVFFGATWDVMDVEVPVPAPQKLLFTISQARMLGGCTSYYQKVLPLSYSLIAVAPRSQSGSQELTHEYQSMFEGTGGHSVCLPCLRTVVAGIDGMARCERPSSKQLDDKDGGPQNRLVPAKAWPTALPTASSMQADLVGELKEMESWGSMMFSLSTEPPFDGVLAVSEMPAVPRWGTHGVPIIGRSTRNGGFDWEKWEKPWSC</sequence>
<feature type="transmembrane region" description="Helical" evidence="1">
    <location>
        <begin position="618"/>
        <end position="639"/>
    </location>
</feature>
<comment type="caution">
    <text evidence="3">The sequence shown here is derived from an EMBL/GenBank/DDBJ whole genome shotgun (WGS) entry which is preliminary data.</text>
</comment>
<dbReference type="EMBL" id="CAMXCT030000646">
    <property type="protein sequence ID" value="CAL4768896.1"/>
    <property type="molecule type" value="Genomic_DNA"/>
</dbReference>
<reference evidence="4 5" key="2">
    <citation type="submission" date="2024-05" db="EMBL/GenBank/DDBJ databases">
        <authorList>
            <person name="Chen Y."/>
            <person name="Shah S."/>
            <person name="Dougan E. K."/>
            <person name="Thang M."/>
            <person name="Chan C."/>
        </authorList>
    </citation>
    <scope>NUCLEOTIDE SEQUENCE [LARGE SCALE GENOMIC DNA]</scope>
</reference>
<keyword evidence="5" id="KW-1185">Reference proteome</keyword>
<dbReference type="Gene3D" id="2.60.120.10">
    <property type="entry name" value="Jelly Rolls"/>
    <property type="match status" value="1"/>
</dbReference>
<feature type="domain" description="Cyclic nucleotide-binding" evidence="2">
    <location>
        <begin position="145"/>
        <end position="254"/>
    </location>
</feature>
<evidence type="ECO:0000313" key="4">
    <source>
        <dbReference type="EMBL" id="CAL4768896.1"/>
    </source>
</evidence>
<dbReference type="AlphaFoldDB" id="A0A9P1BY29"/>
<feature type="transmembrane region" description="Helical" evidence="1">
    <location>
        <begin position="507"/>
        <end position="531"/>
    </location>
</feature>
<keyword evidence="1" id="KW-0472">Membrane</keyword>
<keyword evidence="1" id="KW-1133">Transmembrane helix</keyword>
<dbReference type="InterPro" id="IPR018490">
    <property type="entry name" value="cNMP-bd_dom_sf"/>
</dbReference>
<feature type="transmembrane region" description="Helical" evidence="1">
    <location>
        <begin position="345"/>
        <end position="366"/>
    </location>
</feature>
<dbReference type="CDD" id="cd00038">
    <property type="entry name" value="CAP_ED"/>
    <property type="match status" value="1"/>
</dbReference>
<feature type="transmembrane region" description="Helical" evidence="1">
    <location>
        <begin position="551"/>
        <end position="575"/>
    </location>
</feature>
<feature type="transmembrane region" description="Helical" evidence="1">
    <location>
        <begin position="293"/>
        <end position="315"/>
    </location>
</feature>
<dbReference type="PANTHER" id="PTHR16189:SF3">
    <property type="entry name" value="AMINO ACID TRANSPORTER TRANSMEMBRANE DOMAIN-CONTAINING PROTEIN"/>
    <property type="match status" value="1"/>
</dbReference>
<dbReference type="Proteomes" id="UP001152797">
    <property type="component" value="Unassembled WGS sequence"/>
</dbReference>
<dbReference type="PANTHER" id="PTHR16189">
    <property type="entry name" value="TRANSMEMBRANE PROTEIN 104-RELATED"/>
    <property type="match status" value="1"/>
</dbReference>
<evidence type="ECO:0000313" key="3">
    <source>
        <dbReference type="EMBL" id="CAI3981584.1"/>
    </source>
</evidence>
<feature type="transmembrane region" description="Helical" evidence="1">
    <location>
        <begin position="410"/>
        <end position="428"/>
    </location>
</feature>
<evidence type="ECO:0000256" key="1">
    <source>
        <dbReference type="SAM" id="Phobius"/>
    </source>
</evidence>
<proteinExistence type="predicted"/>
<evidence type="ECO:0000313" key="5">
    <source>
        <dbReference type="Proteomes" id="UP001152797"/>
    </source>
</evidence>
<dbReference type="SMART" id="SM00100">
    <property type="entry name" value="cNMP"/>
    <property type="match status" value="1"/>
</dbReference>
<keyword evidence="1" id="KW-0812">Transmembrane</keyword>
<dbReference type="EMBL" id="CAMXCT010000646">
    <property type="protein sequence ID" value="CAI3981584.1"/>
    <property type="molecule type" value="Genomic_DNA"/>
</dbReference>
<feature type="transmembrane region" description="Helical" evidence="1">
    <location>
        <begin position="477"/>
        <end position="495"/>
    </location>
</feature>
<gene>
    <name evidence="3" type="ORF">C1SCF055_LOCUS9356</name>
</gene>
<feature type="transmembrane region" description="Helical" evidence="1">
    <location>
        <begin position="435"/>
        <end position="457"/>
    </location>
</feature>
<evidence type="ECO:0000259" key="2">
    <source>
        <dbReference type="PROSITE" id="PS50042"/>
    </source>
</evidence>
<dbReference type="PROSITE" id="PS50042">
    <property type="entry name" value="CNMP_BINDING_3"/>
    <property type="match status" value="1"/>
</dbReference>